<comment type="caution">
    <text evidence="1">Lacks conserved residue(s) required for the propagation of feature annotation.</text>
</comment>
<evidence type="ECO:0000256" key="1">
    <source>
        <dbReference type="PROSITE-ProRule" id="PRU00169"/>
    </source>
</evidence>
<dbReference type="Proteomes" id="UP000235116">
    <property type="component" value="Chromosome"/>
</dbReference>
<reference evidence="4" key="1">
    <citation type="submission" date="2017-08" db="EMBL/GenBank/DDBJ databases">
        <title>Direct submision.</title>
        <authorList>
            <person name="Kim S.-J."/>
            <person name="Rhee S.-K."/>
        </authorList>
    </citation>
    <scope>NUCLEOTIDE SEQUENCE [LARGE SCALE GENOMIC DNA]</scope>
    <source>
        <strain evidence="4">GI5</strain>
    </source>
</reference>
<dbReference type="KEGG" id="kak:Kalk_05585"/>
<dbReference type="OrthoDB" id="5696993at2"/>
<dbReference type="SUPFAM" id="SSF52172">
    <property type="entry name" value="CheY-like"/>
    <property type="match status" value="1"/>
</dbReference>
<name>A0A2K9LHU0_9GAMM</name>
<dbReference type="PROSITE" id="PS50110">
    <property type="entry name" value="RESPONSE_REGULATORY"/>
    <property type="match status" value="1"/>
</dbReference>
<gene>
    <name evidence="3" type="ORF">Kalk_05585</name>
</gene>
<accession>A0A2K9LHU0</accession>
<keyword evidence="4" id="KW-1185">Reference proteome</keyword>
<evidence type="ECO:0000313" key="3">
    <source>
        <dbReference type="EMBL" id="AUM11928.1"/>
    </source>
</evidence>
<dbReference type="InterPro" id="IPR001789">
    <property type="entry name" value="Sig_transdc_resp-reg_receiver"/>
</dbReference>
<evidence type="ECO:0000259" key="2">
    <source>
        <dbReference type="PROSITE" id="PS50110"/>
    </source>
</evidence>
<dbReference type="InterPro" id="IPR011006">
    <property type="entry name" value="CheY-like_superfamily"/>
</dbReference>
<dbReference type="AlphaFoldDB" id="A0A2K9LHU0"/>
<dbReference type="EMBL" id="CP022684">
    <property type="protein sequence ID" value="AUM11928.1"/>
    <property type="molecule type" value="Genomic_DNA"/>
</dbReference>
<sequence>MSQSNLKVASIFSATGNSPLAELLGQNFRVVVGSSPDTLFCEDGEMVLLIVDMVESPDNGSAEVCKRLKQHDSFEDVPIIIYSSAVRPLDAMSFFDAGADDIVDDGMPIGDLLARLNKAVFHTIANRQLKSRLKQANEMAFSAMSDTSDLGVNIQFLVHCHECNNLDELAMLLFRTLSHYQLSCSLQLRSAFEQKNSEENGLAKDLESRLLWELKDRGRYVDFGNRCVMNYGQVSLLVKNMPEDEKRFGTVKDNVFALLQGTDARVKSIDSGRMLEMERDVMRGMATKTQQVMAKVDLRYQEIMRRCADLVEDMAMRVDESIMFLDLTEDQEQTFSNIMQAGVTNISELFNEGIKIDESFRKLIEYLNGTLNSDKQASVEDMKSVLNKL</sequence>
<proteinExistence type="predicted"/>
<dbReference type="RefSeq" id="WP_101893266.1">
    <property type="nucleotide sequence ID" value="NZ_CP022684.1"/>
</dbReference>
<feature type="domain" description="Response regulatory" evidence="2">
    <location>
        <begin position="1"/>
        <end position="120"/>
    </location>
</feature>
<organism evidence="3 4">
    <name type="scientific">Ketobacter alkanivorans</name>
    <dbReference type="NCBI Taxonomy" id="1917421"/>
    <lineage>
        <taxon>Bacteria</taxon>
        <taxon>Pseudomonadati</taxon>
        <taxon>Pseudomonadota</taxon>
        <taxon>Gammaproteobacteria</taxon>
        <taxon>Pseudomonadales</taxon>
        <taxon>Ketobacteraceae</taxon>
        <taxon>Ketobacter</taxon>
    </lineage>
</organism>
<protein>
    <recommendedName>
        <fullName evidence="2">Response regulatory domain-containing protein</fullName>
    </recommendedName>
</protein>
<dbReference type="Gene3D" id="3.40.50.2300">
    <property type="match status" value="1"/>
</dbReference>
<evidence type="ECO:0000313" key="4">
    <source>
        <dbReference type="Proteomes" id="UP000235116"/>
    </source>
</evidence>
<dbReference type="GO" id="GO:0000160">
    <property type="term" value="P:phosphorelay signal transduction system"/>
    <property type="evidence" value="ECO:0007669"/>
    <property type="project" value="InterPro"/>
</dbReference>